<dbReference type="PANTHER" id="PTHR34857">
    <property type="entry name" value="SLL0384 PROTEIN"/>
    <property type="match status" value="1"/>
</dbReference>
<reference evidence="7 8" key="1">
    <citation type="submission" date="2016-10" db="EMBL/GenBank/DDBJ databases">
        <authorList>
            <person name="de Groot N.N."/>
        </authorList>
    </citation>
    <scope>NUCLEOTIDE SEQUENCE [LARGE SCALE GENOMIC DNA]</scope>
    <source>
        <strain evidence="7 8">NP_1H</strain>
    </source>
</reference>
<dbReference type="InterPro" id="IPR003339">
    <property type="entry name" value="ABC/ECF_trnsptr_transmembrane"/>
</dbReference>
<evidence type="ECO:0000256" key="1">
    <source>
        <dbReference type="ARBA" id="ARBA00004141"/>
    </source>
</evidence>
<evidence type="ECO:0000256" key="3">
    <source>
        <dbReference type="ARBA" id="ARBA00022692"/>
    </source>
</evidence>
<feature type="transmembrane region" description="Helical" evidence="6">
    <location>
        <begin position="56"/>
        <end position="77"/>
    </location>
</feature>
<dbReference type="EMBL" id="FNDT01000005">
    <property type="protein sequence ID" value="SDI02067.1"/>
    <property type="molecule type" value="Genomic_DNA"/>
</dbReference>
<feature type="transmembrane region" description="Helical" evidence="6">
    <location>
        <begin position="7"/>
        <end position="26"/>
    </location>
</feature>
<dbReference type="Pfam" id="PF02361">
    <property type="entry name" value="CbiQ"/>
    <property type="match status" value="1"/>
</dbReference>
<organism evidence="7 8">
    <name type="scientific">Arthrobacter subterraneus</name>
    <dbReference type="NCBI Taxonomy" id="335973"/>
    <lineage>
        <taxon>Bacteria</taxon>
        <taxon>Bacillati</taxon>
        <taxon>Actinomycetota</taxon>
        <taxon>Actinomycetes</taxon>
        <taxon>Micrococcales</taxon>
        <taxon>Micrococcaceae</taxon>
        <taxon>Arthrobacter</taxon>
    </lineage>
</organism>
<keyword evidence="4 6" id="KW-1133">Transmembrane helix</keyword>
<feature type="transmembrane region" description="Helical" evidence="6">
    <location>
        <begin position="229"/>
        <end position="247"/>
    </location>
</feature>
<dbReference type="AlphaFoldDB" id="A0A1G8H5W6"/>
<dbReference type="GO" id="GO:0005886">
    <property type="term" value="C:plasma membrane"/>
    <property type="evidence" value="ECO:0007669"/>
    <property type="project" value="UniProtKB-ARBA"/>
</dbReference>
<gene>
    <name evidence="7" type="ORF">SAMN04488693_10588</name>
</gene>
<dbReference type="STRING" id="335973.SAMN04488693_10588"/>
<keyword evidence="2" id="KW-1003">Cell membrane</keyword>
<name>A0A1G8H5W6_9MICC</name>
<dbReference type="OrthoDB" id="5431428at2"/>
<dbReference type="InterPro" id="IPR051611">
    <property type="entry name" value="ECF_transporter_component"/>
</dbReference>
<evidence type="ECO:0000256" key="6">
    <source>
        <dbReference type="SAM" id="Phobius"/>
    </source>
</evidence>
<feature type="transmembrane region" description="Helical" evidence="6">
    <location>
        <begin position="108"/>
        <end position="127"/>
    </location>
</feature>
<protein>
    <submittedName>
        <fullName evidence="7">Energy-coupling factor transport system permease protein</fullName>
    </submittedName>
</protein>
<comment type="subcellular location">
    <subcellularLocation>
        <location evidence="1">Membrane</location>
        <topology evidence="1">Multi-pass membrane protein</topology>
    </subcellularLocation>
</comment>
<evidence type="ECO:0000256" key="4">
    <source>
        <dbReference type="ARBA" id="ARBA00022989"/>
    </source>
</evidence>
<keyword evidence="8" id="KW-1185">Reference proteome</keyword>
<feature type="transmembrane region" description="Helical" evidence="6">
    <location>
        <begin position="32"/>
        <end position="49"/>
    </location>
</feature>
<proteinExistence type="predicted"/>
<evidence type="ECO:0000313" key="8">
    <source>
        <dbReference type="Proteomes" id="UP000199258"/>
    </source>
</evidence>
<evidence type="ECO:0000256" key="5">
    <source>
        <dbReference type="ARBA" id="ARBA00023136"/>
    </source>
</evidence>
<dbReference type="RefSeq" id="WP_090585657.1">
    <property type="nucleotide sequence ID" value="NZ_FNDT01000005.1"/>
</dbReference>
<dbReference type="CDD" id="cd16914">
    <property type="entry name" value="EcfT"/>
    <property type="match status" value="1"/>
</dbReference>
<sequence length="251" mass="27084">MRFRRRILNPLTELTIAGLLVVLVLVVDDWRFSLAVLLLLVLPAAATSGRAVHIAVAFGVLAGPMLMFLLLLHGLFYPEGERVLLDLGPAAVTAEGLLFALEMGTRVAAFTGLLLTAALSLEVSELLETLTHRGWNRKLVYVLGSALGLAPLVADRAAQITRAQQARGLVVTRSPLSKLRALVMVGRPLIAGLLTDAADRSRTLDARGFAGTGPRTSYRADTDTAAQRAVRWGLLAVVVVFTSWWYVGRHT</sequence>
<evidence type="ECO:0000256" key="2">
    <source>
        <dbReference type="ARBA" id="ARBA00022475"/>
    </source>
</evidence>
<dbReference type="PANTHER" id="PTHR34857:SF2">
    <property type="entry name" value="SLL0384 PROTEIN"/>
    <property type="match status" value="1"/>
</dbReference>
<dbReference type="Proteomes" id="UP000199258">
    <property type="component" value="Unassembled WGS sequence"/>
</dbReference>
<keyword evidence="5 6" id="KW-0472">Membrane</keyword>
<accession>A0A1G8H5W6</accession>
<evidence type="ECO:0000313" key="7">
    <source>
        <dbReference type="EMBL" id="SDI02067.1"/>
    </source>
</evidence>
<keyword evidence="3 6" id="KW-0812">Transmembrane</keyword>